<dbReference type="InterPro" id="IPR001701">
    <property type="entry name" value="Glyco_hydro_9"/>
</dbReference>
<name>A0ABV6RX22_9GAMM</name>
<keyword evidence="6" id="KW-0378">Hydrolase</keyword>
<dbReference type="InterPro" id="IPR014756">
    <property type="entry name" value="Ig_E-set"/>
</dbReference>
<comment type="similarity">
    <text evidence="1">Belongs to the glycosyl hydrolase 9 (cellulase E) family.</text>
</comment>
<dbReference type="SUPFAM" id="SSF81296">
    <property type="entry name" value="E set domains"/>
    <property type="match status" value="1"/>
</dbReference>
<sequence>MTSESPAPASSYGWQSHAILAANLDHALFTRNLDKPVEYFRLIDDMETDLGWTASSALSLSYTSDRCRSGTRSLRLSFEQRNEDHVRSARAANGSFTGHAVLFEVQPFSAFAALRFERPQDWSEYTRISLWCYVHPTGNLVNSFALQFTSAGAPAGPQDPIAINYFADLREGEWNHLTWEISEFARDNVVDVSVFQPGWGLNFRDAESRLTYDLDDLRLEKVAAEPVSGWAVPSGRVSYSHIGYAVWGEKIALLGDPVDDFRVVDEDSGEAVATLPAEPVTSRRGEYWKLDFSSVIRPGRYRLEAGRVRTAPFPISARPLDHLVDSLLNGIYAMRCGFHLPGVHDACHLDVEVSYRGEHRSVAGGWHDAANLSQDPNNTHITVCALLDLADALAPHAPELAERALEEARWGLEWILRMRFGPGLRYLMGEYSYYTDGIPGNLDDVVTENVGSDTFKNLSAALAEVRGARALSEIDPALAARLLAAAREDFETVLRDRPSAPQEEGEPDWEVAAWQNEVGYMALVAAELARFTDDQRYAGEAARLGRLLLEVQEFTFVEGAPITGYFYEDAARTRILHEAQRTSGAPHSFEDGGPLAYQALCETFPDHPDWVDWYTGLLAYSEYYCRKGAEAAEPFGLVPAAVWRRAELDGPLSFDKNAEFLARHANPVFPSMPTPDLIKKQMLELYEGGAYLSAGQRLRTFPLYTDKVRHGSSAVHLTKAIGLGTAATLRNDPRLSALLARQVHWLTGANPFSRSLVYGVGYDWWQNFTVSLPNFVGGLSVGMNTYEGDAPAWGNNAVFPYKEVWIVSMARLAAVLARLPGAALVSGTAMVEAVLRHRGTGAETSVEPGPMRLSLQPGEYDVEFGGKRQRLALADGAAVQFDIDPKQALELLVETRPARTGEVRVRITVVGAGVHRLELRVGNADVPDAALECDLPAEGTRTHEFLLTMRKRERPWVLVVVPDGRVDAAVEAFGTAEPLHDLATAHP</sequence>
<dbReference type="RefSeq" id="WP_386674321.1">
    <property type="nucleotide sequence ID" value="NZ_JBHLTG010000008.1"/>
</dbReference>
<dbReference type="CDD" id="cd02850">
    <property type="entry name" value="E_set_Cellulase_N"/>
    <property type="match status" value="1"/>
</dbReference>
<evidence type="ECO:0000256" key="2">
    <source>
        <dbReference type="ARBA" id="ARBA00023277"/>
    </source>
</evidence>
<comment type="caution">
    <text evidence="6">The sequence shown here is derived from an EMBL/GenBank/DDBJ whole genome shotgun (WGS) entry which is preliminary data.</text>
</comment>
<evidence type="ECO:0000256" key="3">
    <source>
        <dbReference type="ARBA" id="ARBA00023326"/>
    </source>
</evidence>
<dbReference type="InterPro" id="IPR008928">
    <property type="entry name" value="6-hairpin_glycosidase_sf"/>
</dbReference>
<dbReference type="Proteomes" id="UP001589896">
    <property type="component" value="Unassembled WGS sequence"/>
</dbReference>
<organism evidence="6 7">
    <name type="scientific">Lysobacter korlensis</name>
    <dbReference type="NCBI Taxonomy" id="553636"/>
    <lineage>
        <taxon>Bacteria</taxon>
        <taxon>Pseudomonadati</taxon>
        <taxon>Pseudomonadota</taxon>
        <taxon>Gammaproteobacteria</taxon>
        <taxon>Lysobacterales</taxon>
        <taxon>Lysobacteraceae</taxon>
        <taxon>Lysobacter</taxon>
    </lineage>
</organism>
<keyword evidence="2" id="KW-0119">Carbohydrate metabolism</keyword>
<protein>
    <submittedName>
        <fullName evidence="6">Glycoside hydrolase family 9 protein</fullName>
    </submittedName>
</protein>
<evidence type="ECO:0000313" key="6">
    <source>
        <dbReference type="EMBL" id="MFC0681532.1"/>
    </source>
</evidence>
<dbReference type="InterPro" id="IPR012341">
    <property type="entry name" value="6hp_glycosidase-like_sf"/>
</dbReference>
<dbReference type="SUPFAM" id="SSF48208">
    <property type="entry name" value="Six-hairpin glycosidases"/>
    <property type="match status" value="1"/>
</dbReference>
<dbReference type="InterPro" id="IPR004197">
    <property type="entry name" value="Cellulase_Ig-like"/>
</dbReference>
<feature type="domain" description="Glycoside hydrolase family 9" evidence="4">
    <location>
        <begin position="328"/>
        <end position="542"/>
    </location>
</feature>
<reference evidence="6 7" key="1">
    <citation type="submission" date="2024-09" db="EMBL/GenBank/DDBJ databases">
        <authorList>
            <person name="Sun Q."/>
            <person name="Mori K."/>
        </authorList>
    </citation>
    <scope>NUCLEOTIDE SEQUENCE [LARGE SCALE GENOMIC DNA]</scope>
    <source>
        <strain evidence="6 7">KCTC 23076</strain>
    </source>
</reference>
<dbReference type="Pfam" id="PF00759">
    <property type="entry name" value="Glyco_hydro_9"/>
    <property type="match status" value="1"/>
</dbReference>
<dbReference type="Gene3D" id="1.50.10.10">
    <property type="match status" value="1"/>
</dbReference>
<accession>A0ABV6RX22</accession>
<dbReference type="Gene3D" id="2.60.40.10">
    <property type="entry name" value="Immunoglobulins"/>
    <property type="match status" value="1"/>
</dbReference>
<evidence type="ECO:0000256" key="1">
    <source>
        <dbReference type="ARBA" id="ARBA00007072"/>
    </source>
</evidence>
<dbReference type="EMBL" id="JBHLTG010000008">
    <property type="protein sequence ID" value="MFC0681532.1"/>
    <property type="molecule type" value="Genomic_DNA"/>
</dbReference>
<feature type="domain" description="Cellulase Ig-like" evidence="5">
    <location>
        <begin position="237"/>
        <end position="308"/>
    </location>
</feature>
<keyword evidence="7" id="KW-1185">Reference proteome</keyword>
<dbReference type="GO" id="GO:0016787">
    <property type="term" value="F:hydrolase activity"/>
    <property type="evidence" value="ECO:0007669"/>
    <property type="project" value="UniProtKB-KW"/>
</dbReference>
<evidence type="ECO:0000313" key="7">
    <source>
        <dbReference type="Proteomes" id="UP001589896"/>
    </source>
</evidence>
<proteinExistence type="inferred from homology"/>
<evidence type="ECO:0000259" key="4">
    <source>
        <dbReference type="Pfam" id="PF00759"/>
    </source>
</evidence>
<evidence type="ECO:0000259" key="5">
    <source>
        <dbReference type="Pfam" id="PF02927"/>
    </source>
</evidence>
<dbReference type="InterPro" id="IPR013783">
    <property type="entry name" value="Ig-like_fold"/>
</dbReference>
<gene>
    <name evidence="6" type="ORF">ACFFGH_27200</name>
</gene>
<dbReference type="Pfam" id="PF02927">
    <property type="entry name" value="CelD_N"/>
    <property type="match status" value="1"/>
</dbReference>
<keyword evidence="3" id="KW-0624">Polysaccharide degradation</keyword>